<dbReference type="Gene3D" id="2.60.120.180">
    <property type="match status" value="1"/>
</dbReference>
<dbReference type="Pfam" id="PF01670">
    <property type="entry name" value="Glyco_hydro_12"/>
    <property type="match status" value="1"/>
</dbReference>
<dbReference type="SUPFAM" id="SSF49899">
    <property type="entry name" value="Concanavalin A-like lectins/glucanases"/>
    <property type="match status" value="1"/>
</dbReference>
<dbReference type="Proteomes" id="UP000235786">
    <property type="component" value="Unassembled WGS sequence"/>
</dbReference>
<dbReference type="InterPro" id="IPR013320">
    <property type="entry name" value="ConA-like_dom_sf"/>
</dbReference>
<organism evidence="3 4">
    <name type="scientific">Hyaloscypha variabilis (strain UAMH 11265 / GT02V1 / F)</name>
    <name type="common">Meliniomyces variabilis</name>
    <dbReference type="NCBI Taxonomy" id="1149755"/>
    <lineage>
        <taxon>Eukaryota</taxon>
        <taxon>Fungi</taxon>
        <taxon>Dikarya</taxon>
        <taxon>Ascomycota</taxon>
        <taxon>Pezizomycotina</taxon>
        <taxon>Leotiomycetes</taxon>
        <taxon>Helotiales</taxon>
        <taxon>Hyaloscyphaceae</taxon>
        <taxon>Hyaloscypha</taxon>
        <taxon>Hyaloscypha variabilis</taxon>
    </lineage>
</organism>
<name>A0A2J6RSE3_HYAVF</name>
<reference evidence="3 4" key="1">
    <citation type="submission" date="2016-04" db="EMBL/GenBank/DDBJ databases">
        <title>A degradative enzymes factory behind the ericoid mycorrhizal symbiosis.</title>
        <authorList>
            <consortium name="DOE Joint Genome Institute"/>
            <person name="Martino E."/>
            <person name="Morin E."/>
            <person name="Grelet G."/>
            <person name="Kuo A."/>
            <person name="Kohler A."/>
            <person name="Daghino S."/>
            <person name="Barry K."/>
            <person name="Choi C."/>
            <person name="Cichocki N."/>
            <person name="Clum A."/>
            <person name="Copeland A."/>
            <person name="Hainaut M."/>
            <person name="Haridas S."/>
            <person name="Labutti K."/>
            <person name="Lindquist E."/>
            <person name="Lipzen A."/>
            <person name="Khouja H.-R."/>
            <person name="Murat C."/>
            <person name="Ohm R."/>
            <person name="Olson A."/>
            <person name="Spatafora J."/>
            <person name="Veneault-Fourrey C."/>
            <person name="Henrissat B."/>
            <person name="Grigoriev I."/>
            <person name="Martin F."/>
            <person name="Perotto S."/>
        </authorList>
    </citation>
    <scope>NUCLEOTIDE SEQUENCE [LARGE SCALE GENOMIC DNA]</scope>
    <source>
        <strain evidence="3 4">F</strain>
    </source>
</reference>
<evidence type="ECO:0000313" key="4">
    <source>
        <dbReference type="Proteomes" id="UP000235786"/>
    </source>
</evidence>
<dbReference type="GO" id="GO:0000272">
    <property type="term" value="P:polysaccharide catabolic process"/>
    <property type="evidence" value="ECO:0007669"/>
    <property type="project" value="UniProtKB-KW"/>
</dbReference>
<dbReference type="AlphaFoldDB" id="A0A2J6RSE3"/>
<proteinExistence type="inferred from homology"/>
<dbReference type="InterPro" id="IPR013319">
    <property type="entry name" value="GH11/12"/>
</dbReference>
<dbReference type="EMBL" id="KZ613944">
    <property type="protein sequence ID" value="PMD41439.1"/>
    <property type="molecule type" value="Genomic_DNA"/>
</dbReference>
<protein>
    <submittedName>
        <fullName evidence="3">Glycoside hydrolase family 12 protein</fullName>
    </submittedName>
</protein>
<keyword evidence="2" id="KW-0624">Polysaccharide degradation</keyword>
<dbReference type="InterPro" id="IPR002594">
    <property type="entry name" value="GH12"/>
</dbReference>
<evidence type="ECO:0000313" key="3">
    <source>
        <dbReference type="EMBL" id="PMD41439.1"/>
    </source>
</evidence>
<evidence type="ECO:0000256" key="1">
    <source>
        <dbReference type="ARBA" id="ARBA00005519"/>
    </source>
</evidence>
<comment type="similarity">
    <text evidence="1 2">Belongs to the glycosyl hydrolase 12 (cellulase H) family.</text>
</comment>
<gene>
    <name evidence="3" type="ORF">L207DRAFT_511291</name>
</gene>
<keyword evidence="2" id="KW-0326">Glycosidase</keyword>
<accession>A0A2J6RSE3</accession>
<evidence type="ECO:0000256" key="2">
    <source>
        <dbReference type="RuleBase" id="RU361163"/>
    </source>
</evidence>
<keyword evidence="4" id="KW-1185">Reference proteome</keyword>
<sequence length="289" mass="30657">MSFALRSIKYAALSCVGRFAVATAQLSSSTLHKQCSSTSAVMKFIQALMPLVFSTTAHAIPTGTLQERSTTICGQWDSVVTGTYTVYQDLWNEAEATSGSQCTTVKSDSDNSLVWSTSWSWEGASDQVKSYANAVVTMSSIKQISAISSIPTTWKWSYSGSSIVADVSYDMFTSSTATGASEYEIMIWLAALGGAGPISSTGSTVATPTIGGVAFKLYSGPNGDTTVYSFVAESEATSFSGDLKDFYTYLEDSFSFPSNQYLQSIGAGSEPFTGSDAIFTTSAYTCVVD</sequence>
<keyword evidence="2 3" id="KW-0378">Hydrolase</keyword>
<dbReference type="GO" id="GO:0008810">
    <property type="term" value="F:cellulase activity"/>
    <property type="evidence" value="ECO:0007669"/>
    <property type="project" value="InterPro"/>
</dbReference>
<dbReference type="PANTHER" id="PTHR34002">
    <property type="entry name" value="BLR1656 PROTEIN"/>
    <property type="match status" value="1"/>
</dbReference>
<dbReference type="STRING" id="1149755.A0A2J6RSE3"/>
<dbReference type="OrthoDB" id="95118at2759"/>
<keyword evidence="2" id="KW-0119">Carbohydrate metabolism</keyword>
<dbReference type="PANTHER" id="PTHR34002:SF9">
    <property type="entry name" value="XYLOGLUCAN-SPECIFIC ENDO-BETA-1,4-GLUCANASE A"/>
    <property type="match status" value="1"/>
</dbReference>